<dbReference type="InterPro" id="IPR018627">
    <property type="entry name" value="ELP6"/>
</dbReference>
<feature type="region of interest" description="Disordered" evidence="3">
    <location>
        <begin position="260"/>
        <end position="281"/>
    </location>
</feature>
<evidence type="ECO:0000256" key="3">
    <source>
        <dbReference type="SAM" id="MobiDB-lite"/>
    </source>
</evidence>
<accession>A0A507ALT9</accession>
<evidence type="ECO:0000313" key="4">
    <source>
        <dbReference type="EMBL" id="TPX10712.1"/>
    </source>
</evidence>
<dbReference type="PANTHER" id="PTHR16184:SF6">
    <property type="entry name" value="ELONGATOR COMPLEX PROTEIN 6"/>
    <property type="match status" value="1"/>
</dbReference>
<evidence type="ECO:0008006" key="6">
    <source>
        <dbReference type="Google" id="ProtNLM"/>
    </source>
</evidence>
<gene>
    <name evidence="4" type="ORF">E0L32_008281</name>
</gene>
<dbReference type="GO" id="GO:0033588">
    <property type="term" value="C:elongator holoenzyme complex"/>
    <property type="evidence" value="ECO:0007669"/>
    <property type="project" value="InterPro"/>
</dbReference>
<comment type="caution">
    <text evidence="4">The sequence shown here is derived from an EMBL/GenBank/DDBJ whole genome shotgun (WGS) entry which is preliminary data.</text>
</comment>
<dbReference type="InParanoid" id="A0A507ALT9"/>
<protein>
    <recommendedName>
        <fullName evidence="6">Elongator complex protein 6</fullName>
    </recommendedName>
</protein>
<dbReference type="Proteomes" id="UP000319257">
    <property type="component" value="Unassembled WGS sequence"/>
</dbReference>
<organism evidence="4 5">
    <name type="scientific">Thyridium curvatum</name>
    <dbReference type="NCBI Taxonomy" id="1093900"/>
    <lineage>
        <taxon>Eukaryota</taxon>
        <taxon>Fungi</taxon>
        <taxon>Dikarya</taxon>
        <taxon>Ascomycota</taxon>
        <taxon>Pezizomycotina</taxon>
        <taxon>Sordariomycetes</taxon>
        <taxon>Sordariomycetidae</taxon>
        <taxon>Thyridiales</taxon>
        <taxon>Thyridiaceae</taxon>
        <taxon>Thyridium</taxon>
    </lineage>
</organism>
<name>A0A507ALT9_9PEZI</name>
<comment type="pathway">
    <text evidence="1">tRNA modification; 5-methoxycarbonylmethyl-2-thiouridine-tRNA biosynthesis.</text>
</comment>
<dbReference type="OrthoDB" id="9995306at2759"/>
<dbReference type="InterPro" id="IPR027417">
    <property type="entry name" value="P-loop_NTPase"/>
</dbReference>
<evidence type="ECO:0000256" key="1">
    <source>
        <dbReference type="ARBA" id="ARBA00005043"/>
    </source>
</evidence>
<dbReference type="GO" id="GO:0002098">
    <property type="term" value="P:tRNA wobble uridine modification"/>
    <property type="evidence" value="ECO:0007669"/>
    <property type="project" value="InterPro"/>
</dbReference>
<dbReference type="Gene3D" id="3.40.50.300">
    <property type="entry name" value="P-loop containing nucleotide triphosphate hydrolases"/>
    <property type="match status" value="1"/>
</dbReference>
<proteinExistence type="inferred from homology"/>
<evidence type="ECO:0000313" key="5">
    <source>
        <dbReference type="Proteomes" id="UP000319257"/>
    </source>
</evidence>
<dbReference type="GeneID" id="41975728"/>
<dbReference type="PANTHER" id="PTHR16184">
    <property type="entry name" value="ELONGATOR COMPLEX PROTEIN 6"/>
    <property type="match status" value="1"/>
</dbReference>
<comment type="similarity">
    <text evidence="2">Belongs to the ELP6 family.</text>
</comment>
<dbReference type="STRING" id="1093900.A0A507ALT9"/>
<reference evidence="4 5" key="1">
    <citation type="submission" date="2019-06" db="EMBL/GenBank/DDBJ databases">
        <title>Draft genome sequence of the filamentous fungus Phialemoniopsis curvata isolated from diesel fuel.</title>
        <authorList>
            <person name="Varaljay V.A."/>
            <person name="Lyon W.J."/>
            <person name="Crouch A.L."/>
            <person name="Drake C.E."/>
            <person name="Hollomon J.M."/>
            <person name="Nadeau L.J."/>
            <person name="Nunn H.S."/>
            <person name="Stevenson B.S."/>
            <person name="Bojanowski C.L."/>
            <person name="Crookes-Goodson W.J."/>
        </authorList>
    </citation>
    <scope>NUCLEOTIDE SEQUENCE [LARGE SCALE GENOMIC DNA]</scope>
    <source>
        <strain evidence="4 5">D216</strain>
    </source>
</reference>
<dbReference type="UniPathway" id="UPA00988"/>
<evidence type="ECO:0000256" key="2">
    <source>
        <dbReference type="ARBA" id="ARBA00008837"/>
    </source>
</evidence>
<keyword evidence="5" id="KW-1185">Reference proteome</keyword>
<dbReference type="EMBL" id="SKBQ01000054">
    <property type="protein sequence ID" value="TPX10712.1"/>
    <property type="molecule type" value="Genomic_DNA"/>
</dbReference>
<dbReference type="RefSeq" id="XP_030992423.1">
    <property type="nucleotide sequence ID" value="XM_031143119.1"/>
</dbReference>
<sequence length="281" mass="28915">MALRTPPGPSSSLSNRSIPPLLEPCLALPPAAGSLALLTSVLGASTNWLVLRYLTAYLLSHHQLPAKHRQANDDEEEEAGGEQRQQDVSVVLVSFMRDYAFWRDGAGRLGLDLEMQSRKGRFKFIDGLTGLFLDGGGGAVAKGNQTSSSSSSTGAAILSASSGLSGIGRTIHAAVDELLASSGAGGGQPKVVLVIDQPDLLLAATAGDESALRQGSAVTSGGLQDLLLDLRELSRDRVGRRASGIVTIYDVGKGTRSIRTGAGAPGGNGSQLAVVGHGHGQ</sequence>
<dbReference type="AlphaFoldDB" id="A0A507ALT9"/>